<evidence type="ECO:0000313" key="2">
    <source>
        <dbReference type="EMBL" id="TDR35827.1"/>
    </source>
</evidence>
<sequence length="79" mass="8903">MLVFLPRRCARRHRASDEFDFRRDGERAGDSSRRARFDEEAAGSGRVSRANFSDFRIAADCSGRLVLAPLVPMNPAHQP</sequence>
<proteinExistence type="predicted"/>
<keyword evidence="3" id="KW-1185">Reference proteome</keyword>
<name>A0A4R6YGT3_9GAMM</name>
<protein>
    <submittedName>
        <fullName evidence="2">Uncharacterized protein</fullName>
    </submittedName>
</protein>
<comment type="caution">
    <text evidence="2">The sequence shown here is derived from an EMBL/GenBank/DDBJ whole genome shotgun (WGS) entry which is preliminary data.</text>
</comment>
<evidence type="ECO:0000313" key="3">
    <source>
        <dbReference type="Proteomes" id="UP000295293"/>
    </source>
</evidence>
<accession>A0A4R6YGT3</accession>
<feature type="compositionally biased region" description="Basic and acidic residues" evidence="1">
    <location>
        <begin position="20"/>
        <end position="39"/>
    </location>
</feature>
<gene>
    <name evidence="2" type="ORF">DFR29_13314</name>
</gene>
<evidence type="ECO:0000256" key="1">
    <source>
        <dbReference type="SAM" id="MobiDB-lite"/>
    </source>
</evidence>
<dbReference type="Proteomes" id="UP000295293">
    <property type="component" value="Unassembled WGS sequence"/>
</dbReference>
<organism evidence="2 3">
    <name type="scientific">Tahibacter aquaticus</name>
    <dbReference type="NCBI Taxonomy" id="520092"/>
    <lineage>
        <taxon>Bacteria</taxon>
        <taxon>Pseudomonadati</taxon>
        <taxon>Pseudomonadota</taxon>
        <taxon>Gammaproteobacteria</taxon>
        <taxon>Lysobacterales</taxon>
        <taxon>Rhodanobacteraceae</taxon>
        <taxon>Tahibacter</taxon>
    </lineage>
</organism>
<dbReference type="AlphaFoldDB" id="A0A4R6YGT3"/>
<reference evidence="2 3" key="1">
    <citation type="submission" date="2019-03" db="EMBL/GenBank/DDBJ databases">
        <title>Genomic Encyclopedia of Type Strains, Phase IV (KMG-IV): sequencing the most valuable type-strain genomes for metagenomic binning, comparative biology and taxonomic classification.</title>
        <authorList>
            <person name="Goeker M."/>
        </authorList>
    </citation>
    <scope>NUCLEOTIDE SEQUENCE [LARGE SCALE GENOMIC DNA]</scope>
    <source>
        <strain evidence="2 3">DSM 21667</strain>
    </source>
</reference>
<feature type="region of interest" description="Disordered" evidence="1">
    <location>
        <begin position="20"/>
        <end position="42"/>
    </location>
</feature>
<dbReference type="EMBL" id="SNZH01000033">
    <property type="protein sequence ID" value="TDR35827.1"/>
    <property type="molecule type" value="Genomic_DNA"/>
</dbReference>